<dbReference type="SUPFAM" id="SSF52317">
    <property type="entry name" value="Class I glutamine amidotransferase-like"/>
    <property type="match status" value="1"/>
</dbReference>
<dbReference type="PANTHER" id="PTHR48094:SF12">
    <property type="entry name" value="PARKINSON DISEASE PROTEIN 7 HOMOLOG"/>
    <property type="match status" value="1"/>
</dbReference>
<dbReference type="InterPro" id="IPR006287">
    <property type="entry name" value="DJ-1"/>
</dbReference>
<reference evidence="2" key="1">
    <citation type="submission" date="2020-08" db="EMBL/GenBank/DDBJ databases">
        <title>Genome public.</title>
        <authorList>
            <person name="Liu C."/>
            <person name="Sun Q."/>
        </authorList>
    </citation>
    <scope>NUCLEOTIDE SEQUENCE</scope>
    <source>
        <strain evidence="2">NSJ-24</strain>
    </source>
</reference>
<dbReference type="NCBIfam" id="TIGR01383">
    <property type="entry name" value="not_thiJ"/>
    <property type="match status" value="1"/>
</dbReference>
<comment type="caution">
    <text evidence="2">The sequence shown here is derived from an EMBL/GenBank/DDBJ whole genome shotgun (WGS) entry which is preliminary data.</text>
</comment>
<feature type="domain" description="DJ-1/PfpI" evidence="1">
    <location>
        <begin position="2"/>
        <end position="162"/>
    </location>
</feature>
<proteinExistence type="predicted"/>
<dbReference type="CDD" id="cd03135">
    <property type="entry name" value="GATase1_DJ-1"/>
    <property type="match status" value="1"/>
</dbReference>
<dbReference type="InterPro" id="IPR002818">
    <property type="entry name" value="DJ-1/PfpI"/>
</dbReference>
<dbReference type="EMBL" id="JACRTA010000002">
    <property type="protein sequence ID" value="MBC8568274.1"/>
    <property type="molecule type" value="Genomic_DNA"/>
</dbReference>
<dbReference type="InterPro" id="IPR029062">
    <property type="entry name" value="Class_I_gatase-like"/>
</dbReference>
<dbReference type="GO" id="GO:0005737">
    <property type="term" value="C:cytoplasm"/>
    <property type="evidence" value="ECO:0007669"/>
    <property type="project" value="TreeGrafter"/>
</dbReference>
<gene>
    <name evidence="2" type="ORF">H8692_05780</name>
</gene>
<dbReference type="RefSeq" id="WP_177268745.1">
    <property type="nucleotide sequence ID" value="NZ_JACRTA010000002.1"/>
</dbReference>
<protein>
    <submittedName>
        <fullName evidence="2">DJ-1/PfpI family protein</fullName>
    </submittedName>
</protein>
<dbReference type="Pfam" id="PF01965">
    <property type="entry name" value="DJ-1_PfpI"/>
    <property type="match status" value="1"/>
</dbReference>
<accession>A0A926I4X0</accession>
<name>A0A926I4X0_9FIRM</name>
<evidence type="ECO:0000313" key="2">
    <source>
        <dbReference type="EMBL" id="MBC8568274.1"/>
    </source>
</evidence>
<sequence length="181" mass="19184">MVYVHLAEGFEEIEALTVVDVLRRAGIDTKTVSVSRNRIVTGTHGVPVESDILYEDADYGRCDMIVLPGGMPGAANLQAHDGLTSHIKDFAQKGKKLAAICAAPMIFGSCGILKGKKATVYPGMEETLEGAEVSAESVTVDGNIITGRGPALAMEFALTLVKSIMGKEVSDDVAKDMLCIR</sequence>
<dbReference type="PANTHER" id="PTHR48094">
    <property type="entry name" value="PROTEIN/NUCLEIC ACID DEGLYCASE DJ-1-RELATED"/>
    <property type="match status" value="1"/>
</dbReference>
<dbReference type="Gene3D" id="3.40.50.880">
    <property type="match status" value="1"/>
</dbReference>
<dbReference type="Proteomes" id="UP000610862">
    <property type="component" value="Unassembled WGS sequence"/>
</dbReference>
<evidence type="ECO:0000313" key="3">
    <source>
        <dbReference type="Proteomes" id="UP000610862"/>
    </source>
</evidence>
<evidence type="ECO:0000259" key="1">
    <source>
        <dbReference type="Pfam" id="PF01965"/>
    </source>
</evidence>
<organism evidence="2 3">
    <name type="scientific">Lentihominibacter hominis</name>
    <dbReference type="NCBI Taxonomy" id="2763645"/>
    <lineage>
        <taxon>Bacteria</taxon>
        <taxon>Bacillati</taxon>
        <taxon>Bacillota</taxon>
        <taxon>Clostridia</taxon>
        <taxon>Peptostreptococcales</taxon>
        <taxon>Anaerovoracaceae</taxon>
        <taxon>Lentihominibacter</taxon>
    </lineage>
</organism>
<dbReference type="InterPro" id="IPR050325">
    <property type="entry name" value="Prot/Nucl_acid_deglycase"/>
</dbReference>
<keyword evidence="3" id="KW-1185">Reference proteome</keyword>
<dbReference type="AlphaFoldDB" id="A0A926I4X0"/>